<keyword evidence="2" id="KW-1185">Reference proteome</keyword>
<organism evidence="1 2">
    <name type="scientific">Paraprevotella clara YIT 11840</name>
    <dbReference type="NCBI Taxonomy" id="762968"/>
    <lineage>
        <taxon>Bacteria</taxon>
        <taxon>Pseudomonadati</taxon>
        <taxon>Bacteroidota</taxon>
        <taxon>Bacteroidia</taxon>
        <taxon>Bacteroidales</taxon>
        <taxon>Prevotellaceae</taxon>
        <taxon>Paraprevotella</taxon>
    </lineage>
</organism>
<sequence length="45" mass="4918">MNYNIISVSILKYIVGENAGHVRRPPYGMYGKANMSGFLGASARI</sequence>
<dbReference type="HOGENOM" id="CLU_3209504_0_0_10"/>
<gene>
    <name evidence="1" type="ORF">HMPREF9441_00115</name>
</gene>
<proteinExistence type="predicted"/>
<dbReference type="Proteomes" id="UP000003598">
    <property type="component" value="Unassembled WGS sequence"/>
</dbReference>
<evidence type="ECO:0000313" key="1">
    <source>
        <dbReference type="EMBL" id="EHH02101.1"/>
    </source>
</evidence>
<evidence type="ECO:0000313" key="2">
    <source>
        <dbReference type="Proteomes" id="UP000003598"/>
    </source>
</evidence>
<accession>G5SL96</accession>
<protein>
    <submittedName>
        <fullName evidence="1">Uncharacterized protein</fullName>
    </submittedName>
</protein>
<name>G5SL96_9BACT</name>
<dbReference type="AlphaFoldDB" id="G5SL96"/>
<dbReference type="EMBL" id="AFFY01000001">
    <property type="protein sequence ID" value="EHH02101.1"/>
    <property type="molecule type" value="Genomic_DNA"/>
</dbReference>
<reference evidence="1 2" key="1">
    <citation type="submission" date="2011-03" db="EMBL/GenBank/DDBJ databases">
        <authorList>
            <person name="Weinstock G."/>
            <person name="Sodergren E."/>
            <person name="Clifton S."/>
            <person name="Fulton L."/>
            <person name="Fulton B."/>
            <person name="Courtney L."/>
            <person name="Fronick C."/>
            <person name="Harrison M."/>
            <person name="Strong C."/>
            <person name="Farmer C."/>
            <person name="Delahaunty K."/>
            <person name="Markovic C."/>
            <person name="Hall O."/>
            <person name="Minx P."/>
            <person name="Tomlinson C."/>
            <person name="Mitreva M."/>
            <person name="Hou S."/>
            <person name="Chen J."/>
            <person name="Wollam A."/>
            <person name="Pepin K.H."/>
            <person name="Johnson M."/>
            <person name="Bhonagiri V."/>
            <person name="Zhang X."/>
            <person name="Suruliraj S."/>
            <person name="Warren W."/>
            <person name="Chinwalla A."/>
            <person name="Mardis E.R."/>
            <person name="Wilson R.K."/>
        </authorList>
    </citation>
    <scope>NUCLEOTIDE SEQUENCE [LARGE SCALE GENOMIC DNA]</scope>
    <source>
        <strain evidence="1 2">YIT 11840</strain>
    </source>
</reference>
<feature type="non-terminal residue" evidence="1">
    <location>
        <position position="45"/>
    </location>
</feature>
<comment type="caution">
    <text evidence="1">The sequence shown here is derived from an EMBL/GenBank/DDBJ whole genome shotgun (WGS) entry which is preliminary data.</text>
</comment>